<reference evidence="2 4" key="1">
    <citation type="submission" date="2016-06" db="EMBL/GenBank/DDBJ databases">
        <title>Complete genome sequence of Streptomyces griseochromogenes ATCC 14511, the Blasticidin S producer.</title>
        <authorList>
            <person name="Wu L."/>
        </authorList>
    </citation>
    <scope>NUCLEOTIDE SEQUENCE [LARGE SCALE GENOMIC DNA]</scope>
    <source>
        <strain evidence="2 4">ATCC 14511</strain>
    </source>
</reference>
<evidence type="ECO:0000313" key="4">
    <source>
        <dbReference type="Proteomes" id="UP000092659"/>
    </source>
</evidence>
<dbReference type="Proteomes" id="UP001519309">
    <property type="component" value="Unassembled WGS sequence"/>
</dbReference>
<dbReference type="Proteomes" id="UP000092659">
    <property type="component" value="Chromosome"/>
</dbReference>
<feature type="region of interest" description="Disordered" evidence="1">
    <location>
        <begin position="1"/>
        <end position="52"/>
    </location>
</feature>
<dbReference type="RefSeq" id="WP_067310087.1">
    <property type="nucleotide sequence ID" value="NZ_CP016279.1"/>
</dbReference>
<proteinExistence type="predicted"/>
<dbReference type="AlphaFoldDB" id="A0A1B1B2H1"/>
<sequence length="65" mass="6599">MQREGESRQWAERDSRAAVDADAGRPLGRDDTAVGPVFGMDEGPDAADEADGAALSAGATIGALP</sequence>
<evidence type="ECO:0000313" key="2">
    <source>
        <dbReference type="EMBL" id="ANP53010.1"/>
    </source>
</evidence>
<evidence type="ECO:0000256" key="1">
    <source>
        <dbReference type="SAM" id="MobiDB-lite"/>
    </source>
</evidence>
<keyword evidence="5" id="KW-1185">Reference proteome</keyword>
<evidence type="ECO:0000313" key="5">
    <source>
        <dbReference type="Proteomes" id="UP001519309"/>
    </source>
</evidence>
<feature type="compositionally biased region" description="Basic and acidic residues" evidence="1">
    <location>
        <begin position="1"/>
        <end position="32"/>
    </location>
</feature>
<dbReference type="EMBL" id="CP016279">
    <property type="protein sequence ID" value="ANP53010.1"/>
    <property type="molecule type" value="Genomic_DNA"/>
</dbReference>
<gene>
    <name evidence="2" type="ORF">AVL59_28790</name>
    <name evidence="3" type="ORF">J2Z21_000597</name>
</gene>
<feature type="compositionally biased region" description="Acidic residues" evidence="1">
    <location>
        <begin position="42"/>
        <end position="51"/>
    </location>
</feature>
<evidence type="ECO:0008006" key="6">
    <source>
        <dbReference type="Google" id="ProtNLM"/>
    </source>
</evidence>
<protein>
    <recommendedName>
        <fullName evidence="6">DUF5709 domain-containing protein</fullName>
    </recommendedName>
</protein>
<accession>A0A1B1B2H1</accession>
<dbReference type="KEGG" id="sgs:AVL59_28790"/>
<name>A0A1B1B2H1_9ACTN</name>
<dbReference type="EMBL" id="JAGGLP010000001">
    <property type="protein sequence ID" value="MBP2047675.1"/>
    <property type="molecule type" value="Genomic_DNA"/>
</dbReference>
<organism evidence="2 4">
    <name type="scientific">Streptomyces griseochromogenes</name>
    <dbReference type="NCBI Taxonomy" id="68214"/>
    <lineage>
        <taxon>Bacteria</taxon>
        <taxon>Bacillati</taxon>
        <taxon>Actinomycetota</taxon>
        <taxon>Actinomycetes</taxon>
        <taxon>Kitasatosporales</taxon>
        <taxon>Streptomycetaceae</taxon>
        <taxon>Streptomyces</taxon>
    </lineage>
</organism>
<reference evidence="3 5" key="2">
    <citation type="submission" date="2021-03" db="EMBL/GenBank/DDBJ databases">
        <title>Genomic Encyclopedia of Type Strains, Phase IV (KMG-IV): sequencing the most valuable type-strain genomes for metagenomic binning, comparative biology and taxonomic classification.</title>
        <authorList>
            <person name="Goeker M."/>
        </authorList>
    </citation>
    <scope>NUCLEOTIDE SEQUENCE [LARGE SCALE GENOMIC DNA]</scope>
    <source>
        <strain evidence="3 5">DSM 40499</strain>
    </source>
</reference>
<evidence type="ECO:0000313" key="3">
    <source>
        <dbReference type="EMBL" id="MBP2047675.1"/>
    </source>
</evidence>